<dbReference type="GO" id="GO:0005737">
    <property type="term" value="C:cytoplasm"/>
    <property type="evidence" value="ECO:0007669"/>
    <property type="project" value="TreeGrafter"/>
</dbReference>
<dbReference type="PANTHER" id="PTHR10855">
    <property type="entry name" value="26S PROTEASOME NON-ATPASE REGULATORY SUBUNIT 12/COP9 SIGNALOSOME COMPLEX SUBUNIT 4"/>
    <property type="match status" value="1"/>
</dbReference>
<reference evidence="2 3" key="1">
    <citation type="journal article" date="2023" name="BMC Biol.">
        <title>The compact genome of the sponge Oopsacas minuta (Hexactinellida) is lacking key metazoan core genes.</title>
        <authorList>
            <person name="Santini S."/>
            <person name="Schenkelaars Q."/>
            <person name="Jourda C."/>
            <person name="Duchesne M."/>
            <person name="Belahbib H."/>
            <person name="Rocher C."/>
            <person name="Selva M."/>
            <person name="Riesgo A."/>
            <person name="Vervoort M."/>
            <person name="Leys S.P."/>
            <person name="Kodjabachian L."/>
            <person name="Le Bivic A."/>
            <person name="Borchiellini C."/>
            <person name="Claverie J.M."/>
            <person name="Renard E."/>
        </authorList>
    </citation>
    <scope>NUCLEOTIDE SEQUENCE [LARGE SCALE GENOMIC DNA]</scope>
    <source>
        <strain evidence="2">SPO-2</strain>
    </source>
</reference>
<dbReference type="GO" id="GO:0008541">
    <property type="term" value="C:proteasome regulatory particle, lid subcomplex"/>
    <property type="evidence" value="ECO:0007669"/>
    <property type="project" value="TreeGrafter"/>
</dbReference>
<name>A0AAV7JC89_9METZ</name>
<dbReference type="EMBL" id="JAKMXF010000354">
    <property type="protein sequence ID" value="KAI6646395.1"/>
    <property type="molecule type" value="Genomic_DNA"/>
</dbReference>
<protein>
    <recommendedName>
        <fullName evidence="1">PSMD12/CSN4-like N-terminal domain-containing protein</fullName>
    </recommendedName>
</protein>
<dbReference type="AlphaFoldDB" id="A0AAV7JC89"/>
<feature type="domain" description="PSMD12/CSN4-like N-terminal" evidence="1">
    <location>
        <begin position="34"/>
        <end position="163"/>
    </location>
</feature>
<organism evidence="2 3">
    <name type="scientific">Oopsacas minuta</name>
    <dbReference type="NCBI Taxonomy" id="111878"/>
    <lineage>
        <taxon>Eukaryota</taxon>
        <taxon>Metazoa</taxon>
        <taxon>Porifera</taxon>
        <taxon>Hexactinellida</taxon>
        <taxon>Hexasterophora</taxon>
        <taxon>Lyssacinosida</taxon>
        <taxon>Leucopsacidae</taxon>
        <taxon>Oopsacas</taxon>
    </lineage>
</organism>
<dbReference type="InterPro" id="IPR040134">
    <property type="entry name" value="PSMD12/CSN4"/>
</dbReference>
<evidence type="ECO:0000313" key="2">
    <source>
        <dbReference type="EMBL" id="KAI6646395.1"/>
    </source>
</evidence>
<proteinExistence type="predicted"/>
<accession>A0AAV7JC89</accession>
<dbReference type="Proteomes" id="UP001165289">
    <property type="component" value="Unassembled WGS sequence"/>
</dbReference>
<sequence length="173" mass="19649">MSTLDTAMEVDYSASVEEQLPKCKELAKQGNLQEALEKLLTLEKQTRLCADMVSCGKVLVAIVQLCYDCHQWSLLNQQLVNLTKKRNILKLAICKMIQEAVTFVEDAPDMATKLELIKTLRNVTEGKIYVENERARLTLKLSNIHETNGDITSASSVLQELQVCFLSVFYNYW</sequence>
<dbReference type="InterPro" id="IPR054559">
    <property type="entry name" value="PSMD12-CSN4-like_N"/>
</dbReference>
<dbReference type="PANTHER" id="PTHR10855:SF1">
    <property type="entry name" value="26S PROTEASOME NON-ATPASE REGULATORY SUBUNIT 12"/>
    <property type="match status" value="1"/>
</dbReference>
<evidence type="ECO:0000259" key="1">
    <source>
        <dbReference type="Pfam" id="PF22241"/>
    </source>
</evidence>
<gene>
    <name evidence="2" type="ORF">LOD99_12517</name>
</gene>
<keyword evidence="3" id="KW-1185">Reference proteome</keyword>
<evidence type="ECO:0000313" key="3">
    <source>
        <dbReference type="Proteomes" id="UP001165289"/>
    </source>
</evidence>
<comment type="caution">
    <text evidence="2">The sequence shown here is derived from an EMBL/GenBank/DDBJ whole genome shotgun (WGS) entry which is preliminary data.</text>
</comment>
<dbReference type="Pfam" id="PF22241">
    <property type="entry name" value="PSMD12-CSN4_N"/>
    <property type="match status" value="1"/>
</dbReference>